<reference evidence="5" key="2">
    <citation type="submission" date="2025-08" db="UniProtKB">
        <authorList>
            <consortium name="Ensembl"/>
        </authorList>
    </citation>
    <scope>IDENTIFICATION</scope>
</reference>
<dbReference type="InterPro" id="IPR028271">
    <property type="entry name" value="RAMAC"/>
</dbReference>
<protein>
    <recommendedName>
        <fullName evidence="7">RNA guanine-7 methyltransferase activating subunit</fullName>
    </recommendedName>
</protein>
<dbReference type="AlphaFoldDB" id="A0A665VTU7"/>
<evidence type="ECO:0000313" key="6">
    <source>
        <dbReference type="Proteomes" id="UP000472264"/>
    </source>
</evidence>
<dbReference type="Pfam" id="PF15320">
    <property type="entry name" value="RAM"/>
    <property type="match status" value="1"/>
</dbReference>
<dbReference type="GO" id="GO:0031533">
    <property type="term" value="C:mRNA capping enzyme complex"/>
    <property type="evidence" value="ECO:0007669"/>
    <property type="project" value="InterPro"/>
</dbReference>
<dbReference type="RefSeq" id="XP_029354373.1">
    <property type="nucleotide sequence ID" value="XM_029498513.1"/>
</dbReference>
<evidence type="ECO:0000256" key="1">
    <source>
        <dbReference type="ARBA" id="ARBA00004123"/>
    </source>
</evidence>
<feature type="compositionally biased region" description="Polar residues" evidence="4">
    <location>
        <begin position="98"/>
        <end position="110"/>
    </location>
</feature>
<organism evidence="5 6">
    <name type="scientific">Echeneis naucrates</name>
    <name type="common">Live sharksucker</name>
    <dbReference type="NCBI Taxonomy" id="173247"/>
    <lineage>
        <taxon>Eukaryota</taxon>
        <taxon>Metazoa</taxon>
        <taxon>Chordata</taxon>
        <taxon>Craniata</taxon>
        <taxon>Vertebrata</taxon>
        <taxon>Euteleostomi</taxon>
        <taxon>Actinopterygii</taxon>
        <taxon>Neopterygii</taxon>
        <taxon>Teleostei</taxon>
        <taxon>Neoteleostei</taxon>
        <taxon>Acanthomorphata</taxon>
        <taxon>Carangaria</taxon>
        <taxon>Carangiformes</taxon>
        <taxon>Echeneidae</taxon>
        <taxon>Echeneis</taxon>
    </lineage>
</organism>
<dbReference type="OrthoDB" id="5875297at2759"/>
<evidence type="ECO:0000256" key="2">
    <source>
        <dbReference type="ARBA" id="ARBA00023242"/>
    </source>
</evidence>
<comment type="similarity">
    <text evidence="3">Belongs to the RAM family.</text>
</comment>
<dbReference type="Ensembl" id="ENSENLT00000035938.1">
    <property type="protein sequence ID" value="ENSENLP00000034993.1"/>
    <property type="gene ID" value="ENSENLG00000015312.1"/>
</dbReference>
<dbReference type="PANTHER" id="PTHR48168:SF1">
    <property type="entry name" value="RNA GUANINE-N7 METHYLTRANSFERASE ACTIVATING SUBUNIT-RELATED"/>
    <property type="match status" value="1"/>
</dbReference>
<dbReference type="GO" id="GO:0106005">
    <property type="term" value="P:RNA 5'-cap (guanine-N7)-methylation"/>
    <property type="evidence" value="ECO:0007669"/>
    <property type="project" value="InterPro"/>
</dbReference>
<sequence>MAESTGSLQKYEELFAHRFSSEDQEYQQYLNRPDDPPPIVEDWRGRSGGNQRGRDSRYQDRRGRGGGRGWGGEQGWRGDFRERQHWGDRDRRWGHGSDYQSGGSNQGYNSHRQRPYYNR</sequence>
<evidence type="ECO:0000256" key="3">
    <source>
        <dbReference type="ARBA" id="ARBA00034716"/>
    </source>
</evidence>
<dbReference type="GO" id="GO:0003723">
    <property type="term" value="F:RNA binding"/>
    <property type="evidence" value="ECO:0007669"/>
    <property type="project" value="InterPro"/>
</dbReference>
<evidence type="ECO:0000313" key="5">
    <source>
        <dbReference type="Ensembl" id="ENSENLP00000034993.1"/>
    </source>
</evidence>
<evidence type="ECO:0008006" key="7">
    <source>
        <dbReference type="Google" id="ProtNLM"/>
    </source>
</evidence>
<dbReference type="PANTHER" id="PTHR48168">
    <property type="entry name" value="RNA GUANINE-7 METHYLTRANSFERASE-ACTIVATING SUBUNIT-LIKE (PSEUDOGENE)-RELATED"/>
    <property type="match status" value="1"/>
</dbReference>
<keyword evidence="2" id="KW-0539">Nucleus</keyword>
<name>A0A665VTU7_ECHNA</name>
<feature type="compositionally biased region" description="Basic and acidic residues" evidence="4">
    <location>
        <begin position="52"/>
        <end position="63"/>
    </location>
</feature>
<dbReference type="Proteomes" id="UP000472264">
    <property type="component" value="Chromosome 3"/>
</dbReference>
<dbReference type="RefSeq" id="XP_029354374.1">
    <property type="nucleotide sequence ID" value="XM_029498514.1"/>
</dbReference>
<reference evidence="5" key="1">
    <citation type="submission" date="2021-04" db="EMBL/GenBank/DDBJ databases">
        <authorList>
            <consortium name="Wellcome Sanger Institute Data Sharing"/>
        </authorList>
    </citation>
    <scope>NUCLEOTIDE SEQUENCE [LARGE SCALE GENOMIC DNA]</scope>
</reference>
<dbReference type="GeneID" id="115041188"/>
<feature type="compositionally biased region" description="Gly residues" evidence="4">
    <location>
        <begin position="66"/>
        <end position="75"/>
    </location>
</feature>
<evidence type="ECO:0000256" key="4">
    <source>
        <dbReference type="SAM" id="MobiDB-lite"/>
    </source>
</evidence>
<accession>A0A665VTU7</accession>
<feature type="region of interest" description="Disordered" evidence="4">
    <location>
        <begin position="22"/>
        <end position="119"/>
    </location>
</feature>
<dbReference type="InParanoid" id="A0A665VTU7"/>
<reference evidence="5" key="3">
    <citation type="submission" date="2025-09" db="UniProtKB">
        <authorList>
            <consortium name="Ensembl"/>
        </authorList>
    </citation>
    <scope>IDENTIFICATION</scope>
</reference>
<feature type="compositionally biased region" description="Basic and acidic residues" evidence="4">
    <location>
        <begin position="76"/>
        <end position="95"/>
    </location>
</feature>
<proteinExistence type="inferred from homology"/>
<gene>
    <name evidence="5" type="primary">ramac</name>
</gene>
<dbReference type="OMA" id="PPIIEEW"/>
<comment type="subcellular location">
    <subcellularLocation>
        <location evidence="1">Nucleus</location>
    </subcellularLocation>
</comment>
<keyword evidence="6" id="KW-1185">Reference proteome</keyword>